<proteinExistence type="predicted"/>
<evidence type="ECO:0000313" key="1">
    <source>
        <dbReference type="Proteomes" id="UP000095286"/>
    </source>
</evidence>
<dbReference type="Proteomes" id="UP000095286">
    <property type="component" value="Unplaced"/>
</dbReference>
<name>A0AC35TVQ9_9BILA</name>
<dbReference type="WBParaSite" id="RSKR_0000463600.1">
    <property type="protein sequence ID" value="RSKR_0000463600.1"/>
    <property type="gene ID" value="RSKR_0000463600"/>
</dbReference>
<evidence type="ECO:0000313" key="2">
    <source>
        <dbReference type="WBParaSite" id="RSKR_0000463600.1"/>
    </source>
</evidence>
<organism evidence="1 2">
    <name type="scientific">Rhabditophanes sp. KR3021</name>
    <dbReference type="NCBI Taxonomy" id="114890"/>
    <lineage>
        <taxon>Eukaryota</taxon>
        <taxon>Metazoa</taxon>
        <taxon>Ecdysozoa</taxon>
        <taxon>Nematoda</taxon>
        <taxon>Chromadorea</taxon>
        <taxon>Rhabditida</taxon>
        <taxon>Tylenchina</taxon>
        <taxon>Panagrolaimomorpha</taxon>
        <taxon>Strongyloidoidea</taxon>
        <taxon>Alloionematidae</taxon>
        <taxon>Rhabditophanes</taxon>
    </lineage>
</organism>
<accession>A0AC35TVQ9</accession>
<sequence>MQLWLALIIFSIYFGCVKGAISEANKPLAWMVGKWRSEFSGKVIWPTIPSMTYGEELVIEEGEQSFHDSSKQFLNFSAKAWSHSNKDSFHNEWGFLTVEGDVVTLMTAGGNGFTKYEIGKAENESVKLQLSDIGRISFSRDLPVEALHRTFIKHGPSHMEQILQMRTATDPTNGVLQHSKVIYERIK</sequence>
<protein>
    <submittedName>
        <fullName evidence="2">DUF1794 domain-containing protein</fullName>
    </submittedName>
</protein>
<reference evidence="2" key="1">
    <citation type="submission" date="2016-11" db="UniProtKB">
        <authorList>
            <consortium name="WormBaseParasite"/>
        </authorList>
    </citation>
    <scope>IDENTIFICATION</scope>
    <source>
        <strain evidence="2">KR3021</strain>
    </source>
</reference>